<feature type="transmembrane region" description="Helical" evidence="5">
    <location>
        <begin position="166"/>
        <end position="188"/>
    </location>
</feature>
<dbReference type="Proteomes" id="UP000005220">
    <property type="component" value="Chromosome 3"/>
</dbReference>
<sequence length="460" mass="50939">MLKLILLYTAGWYICAITLSVYNKWMFGGTNGLGVAYPILVTTCHQVTLWVLSFCYIRYYLKDTGNVFKRLYNKEWQFYLKFLVPTAVATAGDVGLSNASFKYVPLIIYTIIKSSSIAFVLLFGCLFKVEKFHWKLGTIVISMFVGVCMMVYQPSNGSAADENSNFLILVGSLMVLASSCLSGFRWVYTQVILKGVPNENVEIRLPDDDDPHIQGNLDSRLNSSTGDKVNGSESDKPHPVYTICQLAPLMAVALVITSLLVEQPTFSLSDSKLFSYGSDTGVTTRSFFVGIMLLLIPGVLVFGLTLSEFGILQITKVLTVSVIGVIKEVLTVLIGVWFLHERISGWLNWLGVVLILSDVLYYNYFRYGQNQEQGYSSLAMNDLESPSDIEEHFTLGDKIATEPYPLMGTTMQGYEADVLTRKLSGGASNLGSDVPVDEVLSTYAPNFELQTNSGETENNA</sequence>
<keyword evidence="2 5" id="KW-0812">Transmembrane</keyword>
<keyword evidence="8" id="KW-1185">Reference proteome</keyword>
<dbReference type="FunCoup" id="H2AT61">
    <property type="interactions" value="742"/>
</dbReference>
<comment type="function">
    <text evidence="5">Involved in the import of GDP-mannose from the cytoplasm into the Golgi lumen.</text>
</comment>
<dbReference type="GO" id="GO:0015786">
    <property type="term" value="P:UDP-glucose transmembrane transport"/>
    <property type="evidence" value="ECO:0007669"/>
    <property type="project" value="EnsemblFungi"/>
</dbReference>
<reference evidence="7 8" key="1">
    <citation type="journal article" date="2011" name="Proc. Natl. Acad. Sci. U.S.A.">
        <title>Evolutionary erosion of yeast sex chromosomes by mating-type switching accidents.</title>
        <authorList>
            <person name="Gordon J.L."/>
            <person name="Armisen D."/>
            <person name="Proux-Wera E."/>
            <person name="Oheigeartaigh S.S."/>
            <person name="Byrne K.P."/>
            <person name="Wolfe K.H."/>
        </authorList>
    </citation>
    <scope>NUCLEOTIDE SEQUENCE [LARGE SCALE GENOMIC DNA]</scope>
    <source>
        <strain evidence="8">ATCC 22294 / BCRC 22015 / CBS 2517 / CECT 1963 / NBRC 1671 / NRRL Y-8276</strain>
    </source>
</reference>
<evidence type="ECO:0000256" key="1">
    <source>
        <dbReference type="ARBA" id="ARBA00004141"/>
    </source>
</evidence>
<keyword evidence="5" id="KW-0762">Sugar transport</keyword>
<dbReference type="eggNOG" id="KOG1443">
    <property type="taxonomic scope" value="Eukaryota"/>
</dbReference>
<feature type="transmembrane region" description="Helical" evidence="5">
    <location>
        <begin position="5"/>
        <end position="23"/>
    </location>
</feature>
<dbReference type="GeneID" id="13885479"/>
<gene>
    <name evidence="7" type="primary">KAFR0C05700</name>
    <name evidence="7" type="ORF">KAFR_0C05700</name>
</gene>
<dbReference type="RefSeq" id="XP_003956696.1">
    <property type="nucleotide sequence ID" value="XM_003956647.1"/>
</dbReference>
<comment type="subcellular location">
    <subcellularLocation>
        <location evidence="5">Golgi apparatus membrane</location>
        <topology evidence="5">Multi-pass membrane protein</topology>
    </subcellularLocation>
    <subcellularLocation>
        <location evidence="5">Cytoplasmic vesicle membrane</location>
        <topology evidence="5">Multi-pass membrane protein</topology>
    </subcellularLocation>
    <subcellularLocation>
        <location evidence="5">Endoplasmic reticulum membrane</location>
        <topology evidence="5">Multi-pass membrane protein</topology>
    </subcellularLocation>
    <subcellularLocation>
        <location evidence="1">Membrane</location>
        <topology evidence="1">Multi-pass membrane protein</topology>
    </subcellularLocation>
</comment>
<feature type="compositionally biased region" description="Polar residues" evidence="6">
    <location>
        <begin position="216"/>
        <end position="227"/>
    </location>
</feature>
<evidence type="ECO:0000313" key="7">
    <source>
        <dbReference type="EMBL" id="CCF57561.1"/>
    </source>
</evidence>
<dbReference type="KEGG" id="kaf:KAFR_0C05700"/>
<dbReference type="InterPro" id="IPR050186">
    <property type="entry name" value="TPT_transporter"/>
</dbReference>
<evidence type="ECO:0000256" key="6">
    <source>
        <dbReference type="SAM" id="MobiDB-lite"/>
    </source>
</evidence>
<dbReference type="STRING" id="1071382.H2AT61"/>
<feature type="transmembrane region" description="Helical" evidence="5">
    <location>
        <begin position="318"/>
        <end position="340"/>
    </location>
</feature>
<keyword evidence="4 5" id="KW-0472">Membrane</keyword>
<name>H2AT61_KAZAF</name>
<dbReference type="HOGENOM" id="CLU_022332_1_1_1"/>
<keyword evidence="5" id="KW-0968">Cytoplasmic vesicle</keyword>
<dbReference type="AlphaFoldDB" id="H2AT61"/>
<feature type="transmembrane region" description="Helical" evidence="5">
    <location>
        <begin position="78"/>
        <end position="97"/>
    </location>
</feature>
<keyword evidence="3 5" id="KW-1133">Transmembrane helix</keyword>
<evidence type="ECO:0000256" key="5">
    <source>
        <dbReference type="RuleBase" id="RU367097"/>
    </source>
</evidence>
<accession>H2AT61</accession>
<dbReference type="OrthoDB" id="18894at2759"/>
<feature type="transmembrane region" description="Helical" evidence="5">
    <location>
        <begin position="346"/>
        <end position="365"/>
    </location>
</feature>
<dbReference type="PANTHER" id="PTHR11132">
    <property type="entry name" value="SOLUTE CARRIER FAMILY 35"/>
    <property type="match status" value="1"/>
</dbReference>
<dbReference type="GO" id="GO:0000139">
    <property type="term" value="C:Golgi membrane"/>
    <property type="evidence" value="ECO:0007669"/>
    <property type="project" value="UniProtKB-SubCell"/>
</dbReference>
<dbReference type="EMBL" id="HE650823">
    <property type="protein sequence ID" value="CCF57561.1"/>
    <property type="molecule type" value="Genomic_DNA"/>
</dbReference>
<keyword evidence="5" id="KW-0256">Endoplasmic reticulum</keyword>
<dbReference type="InParanoid" id="H2AT61"/>
<evidence type="ECO:0000313" key="8">
    <source>
        <dbReference type="Proteomes" id="UP000005220"/>
    </source>
</evidence>
<feature type="region of interest" description="Disordered" evidence="6">
    <location>
        <begin position="205"/>
        <end position="236"/>
    </location>
</feature>
<evidence type="ECO:0000256" key="2">
    <source>
        <dbReference type="ARBA" id="ARBA00022692"/>
    </source>
</evidence>
<dbReference type="GO" id="GO:0030659">
    <property type="term" value="C:cytoplasmic vesicle membrane"/>
    <property type="evidence" value="ECO:0007669"/>
    <property type="project" value="UniProtKB-SubCell"/>
</dbReference>
<dbReference type="GO" id="GO:0005789">
    <property type="term" value="C:endoplasmic reticulum membrane"/>
    <property type="evidence" value="ECO:0007669"/>
    <property type="project" value="UniProtKB-SubCell"/>
</dbReference>
<comment type="similarity">
    <text evidence="5">Belongs to the TPT transporter family. SLC35D subfamily.</text>
</comment>
<feature type="transmembrane region" description="Helical" evidence="5">
    <location>
        <begin position="134"/>
        <end position="154"/>
    </location>
</feature>
<proteinExistence type="inferred from homology"/>
<feature type="transmembrane region" description="Helical" evidence="5">
    <location>
        <begin position="103"/>
        <end position="127"/>
    </location>
</feature>
<comment type="subunit">
    <text evidence="5">Homooligomer.</text>
</comment>
<feature type="transmembrane region" description="Helical" evidence="5">
    <location>
        <begin position="35"/>
        <end position="57"/>
    </location>
</feature>
<protein>
    <recommendedName>
        <fullName evidence="5">GDP-mannose transporter</fullName>
        <shortName evidence="5">GMT</shortName>
    </recommendedName>
</protein>
<organism evidence="7 8">
    <name type="scientific">Kazachstania africana (strain ATCC 22294 / BCRC 22015 / CBS 2517 / CECT 1963 / NBRC 1671 / NRRL Y-8276)</name>
    <name type="common">Yeast</name>
    <name type="synonym">Kluyveromyces africanus</name>
    <dbReference type="NCBI Taxonomy" id="1071382"/>
    <lineage>
        <taxon>Eukaryota</taxon>
        <taxon>Fungi</taxon>
        <taxon>Dikarya</taxon>
        <taxon>Ascomycota</taxon>
        <taxon>Saccharomycotina</taxon>
        <taxon>Saccharomycetes</taxon>
        <taxon>Saccharomycetales</taxon>
        <taxon>Saccharomycetaceae</taxon>
        <taxon>Kazachstania</taxon>
    </lineage>
</organism>
<keyword evidence="5" id="KW-0813">Transport</keyword>
<feature type="transmembrane region" description="Helical" evidence="5">
    <location>
        <begin position="240"/>
        <end position="261"/>
    </location>
</feature>
<evidence type="ECO:0000256" key="3">
    <source>
        <dbReference type="ARBA" id="ARBA00022989"/>
    </source>
</evidence>
<keyword evidence="5" id="KW-0333">Golgi apparatus</keyword>
<feature type="transmembrane region" description="Helical" evidence="5">
    <location>
        <begin position="287"/>
        <end position="306"/>
    </location>
</feature>
<evidence type="ECO:0000256" key="4">
    <source>
        <dbReference type="ARBA" id="ARBA00023136"/>
    </source>
</evidence>